<proteinExistence type="inferred from homology"/>
<sequence length="87" mass="10062">MAKSSFMLSSILVLVLLMFFSRVKFSVARAATSYRGVENMRKKIDSQQILRELLVNDLGNKMEQNYRRVMMNKDRVAPGGPDPQHHY</sequence>
<keyword evidence="6" id="KW-0325">Glycoprotein</keyword>
<comment type="similarity">
    <text evidence="2">Belongs to the CLV3/ESR signal peptide family.</text>
</comment>
<dbReference type="EMBL" id="JAWPEI010000011">
    <property type="protein sequence ID" value="KAK4711092.1"/>
    <property type="molecule type" value="Genomic_DNA"/>
</dbReference>
<gene>
    <name evidence="9" type="ORF">R3W88_005605</name>
</gene>
<dbReference type="PANTHER" id="PTHR36016">
    <property type="entry name" value="CLAVATA3/ESR (CLE)-RELATED PROTEIN 7"/>
    <property type="match status" value="1"/>
</dbReference>
<reference evidence="9 10" key="1">
    <citation type="submission" date="2023-10" db="EMBL/GenBank/DDBJ databases">
        <title>Genome-Wide Identification Analysis in wild type Solanum Pinnatisectum Reveals Some Genes Defensing Phytophthora Infestans.</title>
        <authorList>
            <person name="Sun C."/>
        </authorList>
    </citation>
    <scope>NUCLEOTIDE SEQUENCE [LARGE SCALE GENOMIC DNA]</scope>
    <source>
        <strain evidence="9">LQN</strain>
        <tissue evidence="9">Leaf</tissue>
    </source>
</reference>
<evidence type="ECO:0000256" key="7">
    <source>
        <dbReference type="ARBA" id="ARBA00023278"/>
    </source>
</evidence>
<feature type="chain" id="PRO_5043339578" description="CLAVATA3/ESR (CLE)-related protein" evidence="8">
    <location>
        <begin position="31"/>
        <end position="87"/>
    </location>
</feature>
<evidence type="ECO:0000256" key="5">
    <source>
        <dbReference type="ARBA" id="ARBA00022782"/>
    </source>
</evidence>
<keyword evidence="7" id="KW-0379">Hydroxylation</keyword>
<comment type="subcellular location">
    <subcellularLocation>
        <location evidence="1">Secreted</location>
        <location evidence="1">Extracellular space</location>
    </subcellularLocation>
</comment>
<evidence type="ECO:0000256" key="4">
    <source>
        <dbReference type="ARBA" id="ARBA00022729"/>
    </source>
</evidence>
<keyword evidence="3" id="KW-0964">Secreted</keyword>
<keyword evidence="5" id="KW-0221">Differentiation</keyword>
<protein>
    <recommendedName>
        <fullName evidence="11">CLAVATA3/ESR (CLE)-related protein</fullName>
    </recommendedName>
</protein>
<evidence type="ECO:0008006" key="11">
    <source>
        <dbReference type="Google" id="ProtNLM"/>
    </source>
</evidence>
<dbReference type="GO" id="GO:0005576">
    <property type="term" value="C:extracellular region"/>
    <property type="evidence" value="ECO:0007669"/>
    <property type="project" value="UniProtKB-SubCell"/>
</dbReference>
<feature type="signal peptide" evidence="8">
    <location>
        <begin position="1"/>
        <end position="30"/>
    </location>
</feature>
<dbReference type="AlphaFoldDB" id="A0AAV9KD08"/>
<evidence type="ECO:0000256" key="6">
    <source>
        <dbReference type="ARBA" id="ARBA00023180"/>
    </source>
</evidence>
<keyword evidence="4 8" id="KW-0732">Signal</keyword>
<accession>A0AAV9KD08</accession>
<evidence type="ECO:0000313" key="9">
    <source>
        <dbReference type="EMBL" id="KAK4711092.1"/>
    </source>
</evidence>
<evidence type="ECO:0000256" key="8">
    <source>
        <dbReference type="SAM" id="SignalP"/>
    </source>
</evidence>
<evidence type="ECO:0000313" key="10">
    <source>
        <dbReference type="Proteomes" id="UP001311915"/>
    </source>
</evidence>
<dbReference type="PANTHER" id="PTHR36016:SF10">
    <property type="entry name" value="CLAVATA3_ESR (CLE)-RELATED PROTEIN 6-LIKE"/>
    <property type="match status" value="1"/>
</dbReference>
<keyword evidence="10" id="KW-1185">Reference proteome</keyword>
<organism evidence="9 10">
    <name type="scientific">Solanum pinnatisectum</name>
    <name type="common">tansyleaf nightshade</name>
    <dbReference type="NCBI Taxonomy" id="50273"/>
    <lineage>
        <taxon>Eukaryota</taxon>
        <taxon>Viridiplantae</taxon>
        <taxon>Streptophyta</taxon>
        <taxon>Embryophyta</taxon>
        <taxon>Tracheophyta</taxon>
        <taxon>Spermatophyta</taxon>
        <taxon>Magnoliopsida</taxon>
        <taxon>eudicotyledons</taxon>
        <taxon>Gunneridae</taxon>
        <taxon>Pentapetalae</taxon>
        <taxon>asterids</taxon>
        <taxon>lamiids</taxon>
        <taxon>Solanales</taxon>
        <taxon>Solanaceae</taxon>
        <taxon>Solanoideae</taxon>
        <taxon>Solaneae</taxon>
        <taxon>Solanum</taxon>
    </lineage>
</organism>
<evidence type="ECO:0000256" key="1">
    <source>
        <dbReference type="ARBA" id="ARBA00004239"/>
    </source>
</evidence>
<evidence type="ECO:0000256" key="3">
    <source>
        <dbReference type="ARBA" id="ARBA00022525"/>
    </source>
</evidence>
<dbReference type="InterPro" id="IPR039617">
    <property type="entry name" value="CLAVATA3-CLE"/>
</dbReference>
<dbReference type="Proteomes" id="UP001311915">
    <property type="component" value="Unassembled WGS sequence"/>
</dbReference>
<dbReference type="GO" id="GO:0030154">
    <property type="term" value="P:cell differentiation"/>
    <property type="evidence" value="ECO:0007669"/>
    <property type="project" value="UniProtKB-KW"/>
</dbReference>
<name>A0AAV9KD08_9SOLN</name>
<evidence type="ECO:0000256" key="2">
    <source>
        <dbReference type="ARBA" id="ARBA00005416"/>
    </source>
</evidence>
<comment type="caution">
    <text evidence="9">The sequence shown here is derived from an EMBL/GenBank/DDBJ whole genome shotgun (WGS) entry which is preliminary data.</text>
</comment>